<dbReference type="SUPFAM" id="SSF160272">
    <property type="entry name" value="Shew3726-like"/>
    <property type="match status" value="1"/>
</dbReference>
<protein>
    <submittedName>
        <fullName evidence="1">DUF1488 domain-containing protein</fullName>
    </submittedName>
</protein>
<sequence length="85" mass="10227">MNQAIQFPDRESWDDERQTIRFPVLINGFQQDCLISAQQMRQRYGGATPEQWLSLFRENRWDLEEVMEKMVLNDEYDSQGCFSLF</sequence>
<dbReference type="Pfam" id="PF07369">
    <property type="entry name" value="DUF1488"/>
    <property type="match status" value="1"/>
</dbReference>
<dbReference type="InterPro" id="IPR009962">
    <property type="entry name" value="DUF1488"/>
</dbReference>
<dbReference type="Gene3D" id="3.30.160.140">
    <property type="entry name" value="Shew3726-like"/>
    <property type="match status" value="1"/>
</dbReference>
<name>A0A2U1UTU9_9GAMM</name>
<evidence type="ECO:0000313" key="2">
    <source>
        <dbReference type="EMBL" id="QCR03173.1"/>
    </source>
</evidence>
<dbReference type="EMBL" id="CP034036">
    <property type="protein sequence ID" value="QCR03173.1"/>
    <property type="molecule type" value="Genomic_DNA"/>
</dbReference>
<evidence type="ECO:0000313" key="3">
    <source>
        <dbReference type="Proteomes" id="UP000295985"/>
    </source>
</evidence>
<evidence type="ECO:0000313" key="1">
    <source>
        <dbReference type="EMBL" id="PWC25076.1"/>
    </source>
</evidence>
<dbReference type="InterPro" id="IPR036692">
    <property type="entry name" value="Shew3726-like_sf"/>
</dbReference>
<reference evidence="1 3" key="1">
    <citation type="submission" date="2018-04" db="EMBL/GenBank/DDBJ databases">
        <title>Brenneria corticis sp.nov.</title>
        <authorList>
            <person name="Li Y."/>
        </authorList>
    </citation>
    <scope>NUCLEOTIDE SEQUENCE [LARGE SCALE GENOMIC DNA]</scope>
    <source>
        <strain evidence="1 3">LMG 2694</strain>
    </source>
</reference>
<dbReference type="OrthoDB" id="6465020at2"/>
<dbReference type="AlphaFoldDB" id="A0A2U1UTU9"/>
<evidence type="ECO:0000313" key="4">
    <source>
        <dbReference type="Proteomes" id="UP000303847"/>
    </source>
</evidence>
<dbReference type="Proteomes" id="UP000303847">
    <property type="component" value="Chromosome"/>
</dbReference>
<organism evidence="1 3">
    <name type="scientific">Brenneria nigrifluens DSM 30175 = ATCC 13028</name>
    <dbReference type="NCBI Taxonomy" id="1121120"/>
    <lineage>
        <taxon>Bacteria</taxon>
        <taxon>Pseudomonadati</taxon>
        <taxon>Pseudomonadota</taxon>
        <taxon>Gammaproteobacteria</taxon>
        <taxon>Enterobacterales</taxon>
        <taxon>Pectobacteriaceae</taxon>
        <taxon>Brenneria</taxon>
    </lineage>
</organism>
<gene>
    <name evidence="1" type="ORF">DDT54_05925</name>
    <name evidence="2" type="ORF">EH206_02420</name>
</gene>
<keyword evidence="4" id="KW-1185">Reference proteome</keyword>
<dbReference type="Proteomes" id="UP000295985">
    <property type="component" value="Unassembled WGS sequence"/>
</dbReference>
<dbReference type="EMBL" id="QDKK01000005">
    <property type="protein sequence ID" value="PWC25076.1"/>
    <property type="molecule type" value="Genomic_DNA"/>
</dbReference>
<dbReference type="RefSeq" id="WP_009111233.1">
    <property type="nucleotide sequence ID" value="NZ_CP034036.1"/>
</dbReference>
<accession>A0A2U1UTU9</accession>
<reference evidence="2 4" key="2">
    <citation type="submission" date="2018-11" db="EMBL/GenBank/DDBJ databases">
        <title>Genome sequences of Brenneria nigrifluens and Brenneria rubrifaciens.</title>
        <authorList>
            <person name="Poret-Peterson A.T."/>
            <person name="McClean A.E."/>
            <person name="Kluepfel D.A."/>
        </authorList>
    </citation>
    <scope>NUCLEOTIDE SEQUENCE [LARGE SCALE GENOMIC DNA]</scope>
    <source>
        <strain evidence="2 4">ATCC 13028</strain>
    </source>
</reference>
<proteinExistence type="predicted"/>